<keyword evidence="4" id="KW-1185">Reference proteome</keyword>
<dbReference type="AlphaFoldDB" id="A0A9J7BQJ3"/>
<evidence type="ECO:0000256" key="2">
    <source>
        <dbReference type="SAM" id="Phobius"/>
    </source>
</evidence>
<evidence type="ECO:0000256" key="1">
    <source>
        <dbReference type="SAM" id="MobiDB-lite"/>
    </source>
</evidence>
<dbReference type="EMBL" id="CP093313">
    <property type="protein sequence ID" value="UWZ85075.1"/>
    <property type="molecule type" value="Genomic_DNA"/>
</dbReference>
<feature type="compositionally biased region" description="Low complexity" evidence="1">
    <location>
        <begin position="253"/>
        <end position="263"/>
    </location>
</feature>
<feature type="transmembrane region" description="Helical" evidence="2">
    <location>
        <begin position="56"/>
        <end position="78"/>
    </location>
</feature>
<feature type="transmembrane region" description="Helical" evidence="2">
    <location>
        <begin position="6"/>
        <end position="22"/>
    </location>
</feature>
<sequence length="270" mass="29512">MDDVLWTFTFAAQLVLLVVLLGRDRAGRFPLFTASVALVAFRVLTGRLLMGRLPQITMMEFVIITAVIGVVLGLLVLIELARKPFGRVPRVAWVTAALIVMAIGAVVLKFWGKWPAWEQMKAGSAIQLLQLLAQKGGLFLDVENILVGLLIVIFGARYGAGWRSHTQRIVIGLSTASIAQISVQAIWQVIASHAAPKSMDEYNHFIALRERLFNANSVVFFAVLVWWIITLWLDEPGGVKATPEGTVIEGESEPAALESGSAEALEDHDA</sequence>
<organism evidence="3 4">
    <name type="scientific">Occallatibacter riparius</name>
    <dbReference type="NCBI Taxonomy" id="1002689"/>
    <lineage>
        <taxon>Bacteria</taxon>
        <taxon>Pseudomonadati</taxon>
        <taxon>Acidobacteriota</taxon>
        <taxon>Terriglobia</taxon>
        <taxon>Terriglobales</taxon>
        <taxon>Acidobacteriaceae</taxon>
        <taxon>Occallatibacter</taxon>
    </lineage>
</organism>
<feature type="transmembrane region" description="Helical" evidence="2">
    <location>
        <begin position="170"/>
        <end position="191"/>
    </location>
</feature>
<evidence type="ECO:0000313" key="3">
    <source>
        <dbReference type="EMBL" id="UWZ85075.1"/>
    </source>
</evidence>
<keyword evidence="2" id="KW-1133">Transmembrane helix</keyword>
<reference evidence="3" key="1">
    <citation type="submission" date="2021-04" db="EMBL/GenBank/DDBJ databases">
        <title>Phylogenetic analysis of Acidobacteriaceae.</title>
        <authorList>
            <person name="Qiu L."/>
            <person name="Zhang Q."/>
        </authorList>
    </citation>
    <scope>NUCLEOTIDE SEQUENCE</scope>
    <source>
        <strain evidence="3">DSM 25168</strain>
    </source>
</reference>
<dbReference type="RefSeq" id="WP_260794589.1">
    <property type="nucleotide sequence ID" value="NZ_CP093313.1"/>
</dbReference>
<feature type="region of interest" description="Disordered" evidence="1">
    <location>
        <begin position="251"/>
        <end position="270"/>
    </location>
</feature>
<name>A0A9J7BQJ3_9BACT</name>
<feature type="transmembrane region" description="Helical" evidence="2">
    <location>
        <begin position="29"/>
        <end position="50"/>
    </location>
</feature>
<feature type="transmembrane region" description="Helical" evidence="2">
    <location>
        <begin position="90"/>
        <end position="111"/>
    </location>
</feature>
<evidence type="ECO:0000313" key="4">
    <source>
        <dbReference type="Proteomes" id="UP001059380"/>
    </source>
</evidence>
<keyword evidence="2" id="KW-0472">Membrane</keyword>
<proteinExistence type="predicted"/>
<dbReference type="KEGG" id="orp:MOP44_03820"/>
<feature type="transmembrane region" description="Helical" evidence="2">
    <location>
        <begin position="211"/>
        <end position="233"/>
    </location>
</feature>
<protein>
    <submittedName>
        <fullName evidence="3">Uncharacterized protein</fullName>
    </submittedName>
</protein>
<feature type="transmembrane region" description="Helical" evidence="2">
    <location>
        <begin position="138"/>
        <end position="158"/>
    </location>
</feature>
<accession>A0A9J7BQJ3</accession>
<keyword evidence="2" id="KW-0812">Transmembrane</keyword>
<dbReference type="Proteomes" id="UP001059380">
    <property type="component" value="Chromosome"/>
</dbReference>
<gene>
    <name evidence="3" type="ORF">MOP44_03820</name>
</gene>